<keyword evidence="4" id="KW-0597">Phosphoprotein</keyword>
<proteinExistence type="predicted"/>
<feature type="modified residue" description="4-aspartylphosphate" evidence="4">
    <location>
        <position position="518"/>
    </location>
</feature>
<dbReference type="InterPro" id="IPR036890">
    <property type="entry name" value="HATPase_C_sf"/>
</dbReference>
<dbReference type="InterPro" id="IPR008207">
    <property type="entry name" value="Sig_transdc_His_kin_Hpt_dom"/>
</dbReference>
<dbReference type="PRINTS" id="PR00344">
    <property type="entry name" value="BCTRLSENSOR"/>
</dbReference>
<dbReference type="PROSITE" id="PS50109">
    <property type="entry name" value="HIS_KIN"/>
    <property type="match status" value="1"/>
</dbReference>
<dbReference type="PANTHER" id="PTHR43395:SF10">
    <property type="entry name" value="CHEMOTAXIS PROTEIN CHEA"/>
    <property type="match status" value="1"/>
</dbReference>
<dbReference type="InterPro" id="IPR001789">
    <property type="entry name" value="Sig_transdc_resp-reg_receiver"/>
</dbReference>
<comment type="catalytic activity">
    <reaction evidence="1">
        <text>ATP + protein L-histidine = ADP + protein N-phospho-L-histidine.</text>
        <dbReference type="EC" id="2.7.13.3"/>
    </reaction>
</comment>
<gene>
    <name evidence="9" type="ORF">XJ44_06510</name>
</gene>
<dbReference type="Proteomes" id="UP000242616">
    <property type="component" value="Unassembled WGS sequence"/>
</dbReference>
<feature type="domain" description="Histidine kinase" evidence="6">
    <location>
        <begin position="158"/>
        <end position="352"/>
    </location>
</feature>
<dbReference type="InterPro" id="IPR004358">
    <property type="entry name" value="Sig_transdc_His_kin-like_C"/>
</dbReference>
<dbReference type="Gene3D" id="3.30.565.10">
    <property type="entry name" value="Histidine kinase-like ATPase, C-terminal domain"/>
    <property type="match status" value="1"/>
</dbReference>
<dbReference type="SUPFAM" id="SSF55874">
    <property type="entry name" value="ATPase domain of HSP90 chaperone/DNA topoisomerase II/histidine kinase"/>
    <property type="match status" value="1"/>
</dbReference>
<dbReference type="EC" id="2.7.13.3" evidence="2"/>
<keyword evidence="10" id="KW-1185">Reference proteome</keyword>
<dbReference type="Pfam" id="PF01627">
    <property type="entry name" value="Hpt"/>
    <property type="match status" value="1"/>
</dbReference>
<dbReference type="InterPro" id="IPR005467">
    <property type="entry name" value="His_kinase_dom"/>
</dbReference>
<dbReference type="Pfam" id="PF00072">
    <property type="entry name" value="Response_reg"/>
    <property type="match status" value="1"/>
</dbReference>
<feature type="modified residue" description="Phosphohistidine" evidence="3">
    <location>
        <position position="42"/>
    </location>
</feature>
<accession>A0ABX3IGI4</accession>
<dbReference type="SMART" id="SM00387">
    <property type="entry name" value="HATPase_c"/>
    <property type="match status" value="1"/>
</dbReference>
<evidence type="ECO:0000256" key="2">
    <source>
        <dbReference type="ARBA" id="ARBA00012438"/>
    </source>
</evidence>
<protein>
    <recommendedName>
        <fullName evidence="2">histidine kinase</fullName>
        <ecNumber evidence="2">2.7.13.3</ecNumber>
    </recommendedName>
</protein>
<dbReference type="SMART" id="SM00448">
    <property type="entry name" value="REC"/>
    <property type="match status" value="1"/>
</dbReference>
<evidence type="ECO:0000256" key="5">
    <source>
        <dbReference type="SAM" id="Coils"/>
    </source>
</evidence>
<evidence type="ECO:0000256" key="4">
    <source>
        <dbReference type="PROSITE-ProRule" id="PRU00169"/>
    </source>
</evidence>
<evidence type="ECO:0000259" key="6">
    <source>
        <dbReference type="PROSITE" id="PS50109"/>
    </source>
</evidence>
<dbReference type="InterPro" id="IPR036641">
    <property type="entry name" value="HPT_dom_sf"/>
</dbReference>
<feature type="domain" description="Response regulatory" evidence="7">
    <location>
        <begin position="469"/>
        <end position="582"/>
    </location>
</feature>
<feature type="domain" description="HPt" evidence="8">
    <location>
        <begin position="1"/>
        <end position="103"/>
    </location>
</feature>
<dbReference type="EMBL" id="LBFC01000021">
    <property type="protein sequence ID" value="ONN26941.1"/>
    <property type="molecule type" value="Genomic_DNA"/>
</dbReference>
<comment type="caution">
    <text evidence="9">The sequence shown here is derived from an EMBL/GenBank/DDBJ whole genome shotgun (WGS) entry which is preliminary data.</text>
</comment>
<evidence type="ECO:0000256" key="1">
    <source>
        <dbReference type="ARBA" id="ARBA00000085"/>
    </source>
</evidence>
<feature type="coiled-coil region" evidence="5">
    <location>
        <begin position="146"/>
        <end position="173"/>
    </location>
</feature>
<dbReference type="Gene3D" id="1.20.120.160">
    <property type="entry name" value="HPT domain"/>
    <property type="match status" value="1"/>
</dbReference>
<name>A0ABX3IGI4_9BACT</name>
<dbReference type="RefSeq" id="WP_077198469.1">
    <property type="nucleotide sequence ID" value="NZ_LBFC01000021.1"/>
</dbReference>
<evidence type="ECO:0000259" key="8">
    <source>
        <dbReference type="PROSITE" id="PS50894"/>
    </source>
</evidence>
<organism evidence="9 10">
    <name type="scientific">Thermosipho affectus</name>
    <dbReference type="NCBI Taxonomy" id="660294"/>
    <lineage>
        <taxon>Bacteria</taxon>
        <taxon>Thermotogati</taxon>
        <taxon>Thermotogota</taxon>
        <taxon>Thermotogae</taxon>
        <taxon>Thermotogales</taxon>
        <taxon>Fervidobacteriaceae</taxon>
        <taxon>Thermosipho</taxon>
    </lineage>
</organism>
<evidence type="ECO:0000313" key="10">
    <source>
        <dbReference type="Proteomes" id="UP000242616"/>
    </source>
</evidence>
<dbReference type="SUPFAM" id="SSF52172">
    <property type="entry name" value="CheY-like"/>
    <property type="match status" value="1"/>
</dbReference>
<evidence type="ECO:0000259" key="7">
    <source>
        <dbReference type="PROSITE" id="PS50110"/>
    </source>
</evidence>
<evidence type="ECO:0000313" key="9">
    <source>
        <dbReference type="EMBL" id="ONN26941.1"/>
    </source>
</evidence>
<dbReference type="PANTHER" id="PTHR43395">
    <property type="entry name" value="SENSOR HISTIDINE KINASE CHEA"/>
    <property type="match status" value="1"/>
</dbReference>
<dbReference type="SUPFAM" id="SSF47226">
    <property type="entry name" value="Histidine-containing phosphotransfer domain, HPT domain"/>
    <property type="match status" value="1"/>
</dbReference>
<dbReference type="Gene3D" id="3.40.50.2300">
    <property type="match status" value="1"/>
</dbReference>
<evidence type="ECO:0000256" key="3">
    <source>
        <dbReference type="PROSITE-ProRule" id="PRU00110"/>
    </source>
</evidence>
<dbReference type="InterPro" id="IPR003594">
    <property type="entry name" value="HATPase_dom"/>
</dbReference>
<dbReference type="PROSITE" id="PS50110">
    <property type="entry name" value="RESPONSE_REGULATORY"/>
    <property type="match status" value="1"/>
</dbReference>
<dbReference type="PROSITE" id="PS50894">
    <property type="entry name" value="HPT"/>
    <property type="match status" value="1"/>
</dbReference>
<keyword evidence="5" id="KW-0175">Coiled coil</keyword>
<dbReference type="InterPro" id="IPR011006">
    <property type="entry name" value="CheY-like_superfamily"/>
</dbReference>
<dbReference type="Pfam" id="PF02518">
    <property type="entry name" value="HATPase_c"/>
    <property type="match status" value="1"/>
</dbReference>
<reference evidence="9 10" key="1">
    <citation type="submission" date="2015-06" db="EMBL/GenBank/DDBJ databases">
        <title>Genome sequencing of Thermotogales isolates from hydrothermal vents.</title>
        <authorList>
            <person name="Haverkamp T.H."/>
            <person name="Kublanov I.V."/>
            <person name="Nesbo C.L."/>
        </authorList>
    </citation>
    <scope>NUCLEOTIDE SEQUENCE [LARGE SCALE GENOMIC DNA]</scope>
    <source>
        <strain evidence="10">ik275mar</strain>
    </source>
</reference>
<dbReference type="InterPro" id="IPR051315">
    <property type="entry name" value="Bact_Chemotaxis_CheA"/>
</dbReference>
<sequence length="587" mass="67096">MDFTEIFLSELSEKSREAKELISKIKEENEKSYIKDLYRIFHTLKGSASLVEMKNFSKLFHKIESYFKEKSENEEIPDNTFLGNVITIISNISNKKEDLTESELSKFSDILDGKISIEEDLMISEKDIFEISEISEFISQILEIENTIIRNDLKTALNQIKNLKKNMLEILDSILFTDLESVLNDFKELVQKEAKRYGKKINVKLNVKGVKIEKKDVKDIINILVHLARNAVAHGIETPEERKKIGKNEIGNIEIKAYIKQNKIFIEISDDGRGIDYNKIEEKIKKLNLDVSPQEAIFLPGFSSKDEADELSGRGIGLDMVKNFSTLRGGDVKVESEKNKGTKFTIFFEIKNFITKVLILKDEDMVFSIETSDIIQLSKYEEVIDGKILLSNKVYDVIYNSKKPKFVVITQNDKALVVENIIGIFDGKFVPEELSYIKGFVKNIFPYPIPVIDIEKFNKHVKTSQNHKKILIIDDSVITRKIISNFLEKSKFKTETAKDGIEGLKKLENKHFDLIISDVEMPNLDGFELTKKIKKTKKNIPIILLSTLTKNNLSKALESGADAFISKDESPQKIVNTINKLLGDANE</sequence>